<keyword evidence="5" id="KW-1185">Reference proteome</keyword>
<dbReference type="EMBL" id="JAPEVI010000003">
    <property type="protein sequence ID" value="MCX2725161.1"/>
    <property type="molecule type" value="Genomic_DNA"/>
</dbReference>
<reference evidence="4 5" key="1">
    <citation type="journal article" date="2016" name="Int. J. Syst. Evol. Microbiol.">
        <title>Labrenzia salina sp. nov., isolated from the rhizosphere of the halophyte Arthrocnemum macrostachyum.</title>
        <authorList>
            <person name="Camacho M."/>
            <person name="Redondo-Gomez S."/>
            <person name="Rodriguez-Llorente I."/>
            <person name="Rohde M."/>
            <person name="Sproer C."/>
            <person name="Schumann P."/>
            <person name="Klenk H.P."/>
            <person name="Montero-Calasanz M.D.C."/>
        </authorList>
    </citation>
    <scope>NUCLEOTIDE SEQUENCE [LARGE SCALE GENOMIC DNA]</scope>
    <source>
        <strain evidence="4 5">DSM 29163</strain>
    </source>
</reference>
<dbReference type="InterPro" id="IPR020084">
    <property type="entry name" value="NUDIX_hydrolase_CS"/>
</dbReference>
<evidence type="ECO:0000313" key="4">
    <source>
        <dbReference type="EMBL" id="MCX2725161.1"/>
    </source>
</evidence>
<dbReference type="Gene3D" id="3.90.79.10">
    <property type="entry name" value="Nucleoside Triphosphate Pyrophosphohydrolase"/>
    <property type="match status" value="1"/>
</dbReference>
<accession>A0ABT3R7T2</accession>
<keyword evidence="2" id="KW-0378">Hydrolase</keyword>
<protein>
    <submittedName>
        <fullName evidence="4">NUDIX domain-containing protein</fullName>
    </submittedName>
</protein>
<evidence type="ECO:0000259" key="3">
    <source>
        <dbReference type="PROSITE" id="PS51462"/>
    </source>
</evidence>
<comment type="caution">
    <text evidence="4">The sequence shown here is derived from an EMBL/GenBank/DDBJ whole genome shotgun (WGS) entry which is preliminary data.</text>
</comment>
<dbReference type="InterPro" id="IPR000086">
    <property type="entry name" value="NUDIX_hydrolase_dom"/>
</dbReference>
<feature type="domain" description="Nudix hydrolase" evidence="3">
    <location>
        <begin position="1"/>
        <end position="167"/>
    </location>
</feature>
<dbReference type="PROSITE" id="PS51462">
    <property type="entry name" value="NUDIX"/>
    <property type="match status" value="1"/>
</dbReference>
<comment type="cofactor">
    <cofactor evidence="1">
        <name>Mg(2+)</name>
        <dbReference type="ChEBI" id="CHEBI:18420"/>
    </cofactor>
</comment>
<dbReference type="Pfam" id="PF00293">
    <property type="entry name" value="NUDIX"/>
    <property type="match status" value="1"/>
</dbReference>
<name>A0ABT3R7T2_9HYPH</name>
<dbReference type="SUPFAM" id="SSF55811">
    <property type="entry name" value="Nudix"/>
    <property type="match status" value="1"/>
</dbReference>
<gene>
    <name evidence="4" type="ORF">ON753_22795</name>
</gene>
<dbReference type="InterPro" id="IPR015797">
    <property type="entry name" value="NUDIX_hydrolase-like_dom_sf"/>
</dbReference>
<organism evidence="4 5">
    <name type="scientific">Roseibium salinum</name>
    <dbReference type="NCBI Taxonomy" id="1604349"/>
    <lineage>
        <taxon>Bacteria</taxon>
        <taxon>Pseudomonadati</taxon>
        <taxon>Pseudomonadota</taxon>
        <taxon>Alphaproteobacteria</taxon>
        <taxon>Hyphomicrobiales</taxon>
        <taxon>Stappiaceae</taxon>
        <taxon>Roseibium</taxon>
    </lineage>
</organism>
<proteinExistence type="predicted"/>
<dbReference type="PROSITE" id="PS00893">
    <property type="entry name" value="NUDIX_BOX"/>
    <property type="match status" value="1"/>
</dbReference>
<sequence length="167" mass="19004">MRIYHKAYVYLTCGTDLLVFNEPETPYLGLQVPGGTIDPGESFLHGAMREFHEETGLRLDAAFDHFSDQDLPFETIPPVGQFRAPADRPLRGRHIRRNYHVRIAERPSDAWEHYEMFPSGGGKPIRCRFFWVDLFGPQARDAENFFAAFGAPLDALRGRLPRLGKAA</sequence>
<dbReference type="CDD" id="cd04663">
    <property type="entry name" value="NUDIX_Hydrolase"/>
    <property type="match status" value="1"/>
</dbReference>
<evidence type="ECO:0000313" key="5">
    <source>
        <dbReference type="Proteomes" id="UP001300261"/>
    </source>
</evidence>
<dbReference type="Proteomes" id="UP001300261">
    <property type="component" value="Unassembled WGS sequence"/>
</dbReference>
<evidence type="ECO:0000256" key="1">
    <source>
        <dbReference type="ARBA" id="ARBA00001946"/>
    </source>
</evidence>
<dbReference type="RefSeq" id="WP_265965788.1">
    <property type="nucleotide sequence ID" value="NZ_JAPEVI010000003.1"/>
</dbReference>
<evidence type="ECO:0000256" key="2">
    <source>
        <dbReference type="ARBA" id="ARBA00022801"/>
    </source>
</evidence>